<dbReference type="PANTHER" id="PTHR46847">
    <property type="entry name" value="D-ALLOSE-BINDING PERIPLASMIC PROTEIN-RELATED"/>
    <property type="match status" value="1"/>
</dbReference>
<dbReference type="PANTHER" id="PTHR46847:SF2">
    <property type="entry name" value="ABC TRANSPORTER SUGAR-BINDING PROTEIN"/>
    <property type="match status" value="1"/>
</dbReference>
<protein>
    <submittedName>
        <fullName evidence="6">Sugar ABC transporter substrate-binding protein</fullName>
    </submittedName>
</protein>
<evidence type="ECO:0000313" key="7">
    <source>
        <dbReference type="Proteomes" id="UP000325641"/>
    </source>
</evidence>
<evidence type="ECO:0000256" key="1">
    <source>
        <dbReference type="ARBA" id="ARBA00004196"/>
    </source>
</evidence>
<keyword evidence="3 4" id="KW-0732">Signal</keyword>
<feature type="chain" id="PRO_5024927972" evidence="4">
    <location>
        <begin position="27"/>
        <end position="378"/>
    </location>
</feature>
<feature type="signal peptide" evidence="4">
    <location>
        <begin position="1"/>
        <end position="26"/>
    </location>
</feature>
<dbReference type="Pfam" id="PF13407">
    <property type="entry name" value="Peripla_BP_4"/>
    <property type="match status" value="1"/>
</dbReference>
<dbReference type="EMBL" id="CP044543">
    <property type="protein sequence ID" value="QFI73510.1"/>
    <property type="molecule type" value="Genomic_DNA"/>
</dbReference>
<name>A0A5P6P5C7_9BRAD</name>
<dbReference type="OrthoDB" id="8054668at2"/>
<dbReference type="GO" id="GO:0030246">
    <property type="term" value="F:carbohydrate binding"/>
    <property type="evidence" value="ECO:0007669"/>
    <property type="project" value="UniProtKB-ARBA"/>
</dbReference>
<dbReference type="KEGG" id="bbet:F8237_14540"/>
<comment type="subcellular location">
    <subcellularLocation>
        <location evidence="1">Cell envelope</location>
    </subcellularLocation>
</comment>
<organism evidence="6 7">
    <name type="scientific">Bradyrhizobium betae</name>
    <dbReference type="NCBI Taxonomy" id="244734"/>
    <lineage>
        <taxon>Bacteria</taxon>
        <taxon>Pseudomonadati</taxon>
        <taxon>Pseudomonadota</taxon>
        <taxon>Alphaproteobacteria</taxon>
        <taxon>Hyphomicrobiales</taxon>
        <taxon>Nitrobacteraceae</taxon>
        <taxon>Bradyrhizobium</taxon>
    </lineage>
</organism>
<reference evidence="7" key="1">
    <citation type="submission" date="2019-10" db="EMBL/GenBank/DDBJ databases">
        <title>Complete Genome Sequence of Bradyrhizobium betae type strain PL7HG1T.</title>
        <authorList>
            <person name="Bromfield E.S.P."/>
            <person name="Cloutier S."/>
        </authorList>
    </citation>
    <scope>NUCLEOTIDE SEQUENCE [LARGE SCALE GENOMIC DNA]</scope>
    <source>
        <strain evidence="7">PL7HG1</strain>
    </source>
</reference>
<accession>A0A5P6P5C7</accession>
<evidence type="ECO:0000259" key="5">
    <source>
        <dbReference type="Pfam" id="PF13407"/>
    </source>
</evidence>
<evidence type="ECO:0000256" key="2">
    <source>
        <dbReference type="ARBA" id="ARBA00007639"/>
    </source>
</evidence>
<dbReference type="GO" id="GO:0030313">
    <property type="term" value="C:cell envelope"/>
    <property type="evidence" value="ECO:0007669"/>
    <property type="project" value="UniProtKB-SubCell"/>
</dbReference>
<dbReference type="AlphaFoldDB" id="A0A5P6P5C7"/>
<sequence>MKSDRRNWFAAFIVCTAIAGHAGAWAEDGPAGITIPRVFGPFDRNAAGCSPPPSLNKSLAFAQDNDREFVKGIARGLAMAAKDRGLSFSALVADNNAEKMIGQVDGFRDARTGGLVVAPVDPASLAPALRKMIWQGAYVGAVVPPPATSLLNAPQYLTGKVLGDAAANYIRGKLGGKANVVLLTHDSLQFLAPRFAAMRDVLKDIPGAEIVADISPPTVNQEGGYKMMQTILLAHPDVDVVLGADTVVLGALQAVREAGKERPDQFFGGIDGEVEAVTEIKKGGPYKISISLASSVFGYAMGQHAADWLDGKSIPQAMDILPSALTASNMRQYEADLANPAAVFNDPARRDAYLKMYGNICYDTRDQYVSFPWSSERK</sequence>
<evidence type="ECO:0000256" key="4">
    <source>
        <dbReference type="SAM" id="SignalP"/>
    </source>
</evidence>
<gene>
    <name evidence="6" type="ORF">F8237_14540</name>
</gene>
<evidence type="ECO:0000256" key="3">
    <source>
        <dbReference type="ARBA" id="ARBA00022729"/>
    </source>
</evidence>
<feature type="domain" description="Periplasmic binding protein" evidence="5">
    <location>
        <begin position="65"/>
        <end position="312"/>
    </location>
</feature>
<dbReference type="Proteomes" id="UP000325641">
    <property type="component" value="Chromosome"/>
</dbReference>
<dbReference type="SUPFAM" id="SSF53822">
    <property type="entry name" value="Periplasmic binding protein-like I"/>
    <property type="match status" value="1"/>
</dbReference>
<evidence type="ECO:0000313" key="6">
    <source>
        <dbReference type="EMBL" id="QFI73510.1"/>
    </source>
</evidence>
<comment type="similarity">
    <text evidence="2">Belongs to the bacterial solute-binding protein 2 family.</text>
</comment>
<dbReference type="CDD" id="cd01536">
    <property type="entry name" value="PBP1_ABC_sugar_binding-like"/>
    <property type="match status" value="1"/>
</dbReference>
<dbReference type="InterPro" id="IPR028082">
    <property type="entry name" value="Peripla_BP_I"/>
</dbReference>
<dbReference type="Gene3D" id="3.40.50.2300">
    <property type="match status" value="2"/>
</dbReference>
<proteinExistence type="inferred from homology"/>
<dbReference type="InterPro" id="IPR025997">
    <property type="entry name" value="SBP_2_dom"/>
</dbReference>